<protein>
    <recommendedName>
        <fullName evidence="1">Septum formation-related domain-containing protein</fullName>
    </recommendedName>
</protein>
<dbReference type="InterPro" id="IPR026004">
    <property type="entry name" value="Septum_form"/>
</dbReference>
<name>A0A917B8G2_9MICO</name>
<keyword evidence="3" id="KW-1185">Reference proteome</keyword>
<comment type="caution">
    <text evidence="2">The sequence shown here is derived from an EMBL/GenBank/DDBJ whole genome shotgun (WGS) entry which is preliminary data.</text>
</comment>
<feature type="domain" description="Septum formation-related" evidence="1">
    <location>
        <begin position="7"/>
        <end position="102"/>
    </location>
</feature>
<dbReference type="Proteomes" id="UP000598775">
    <property type="component" value="Unassembled WGS sequence"/>
</dbReference>
<dbReference type="Pfam" id="PF13845">
    <property type="entry name" value="Septum_form"/>
    <property type="match status" value="1"/>
</dbReference>
<reference evidence="2 3" key="1">
    <citation type="journal article" date="2014" name="Int. J. Syst. Evol. Microbiol.">
        <title>Complete genome sequence of Corynebacterium casei LMG S-19264T (=DSM 44701T), isolated from a smear-ripened cheese.</title>
        <authorList>
            <consortium name="US DOE Joint Genome Institute (JGI-PGF)"/>
            <person name="Walter F."/>
            <person name="Albersmeier A."/>
            <person name="Kalinowski J."/>
            <person name="Ruckert C."/>
        </authorList>
    </citation>
    <scope>NUCLEOTIDE SEQUENCE [LARGE SCALE GENOMIC DNA]</scope>
    <source>
        <strain evidence="2 3">CGMCC 1.12976</strain>
    </source>
</reference>
<organism evidence="2 3">
    <name type="scientific">Subtercola lobariae</name>
    <dbReference type="NCBI Taxonomy" id="1588641"/>
    <lineage>
        <taxon>Bacteria</taxon>
        <taxon>Bacillati</taxon>
        <taxon>Actinomycetota</taxon>
        <taxon>Actinomycetes</taxon>
        <taxon>Micrococcales</taxon>
        <taxon>Microbacteriaceae</taxon>
        <taxon>Subtercola</taxon>
    </lineage>
</organism>
<gene>
    <name evidence="2" type="ORF">GCM10011399_23580</name>
</gene>
<dbReference type="EMBL" id="BMGP01000004">
    <property type="protein sequence ID" value="GGF29715.1"/>
    <property type="molecule type" value="Genomic_DNA"/>
</dbReference>
<evidence type="ECO:0000259" key="1">
    <source>
        <dbReference type="Pfam" id="PF13845"/>
    </source>
</evidence>
<evidence type="ECO:0000313" key="3">
    <source>
        <dbReference type="Proteomes" id="UP000598775"/>
    </source>
</evidence>
<sequence length="114" mass="12076">MFSLKVGDCLNDLDSLMVSDVPIVDCAAPHDLEVFDDFQVTDASWNPVALGNEADDGCTSRFAAFIGTSYDNSSLDVTSYKPTAMSWASGDRLISCMVGDSSAKTVGTLHGSAR</sequence>
<dbReference type="AlphaFoldDB" id="A0A917B8G2"/>
<evidence type="ECO:0000313" key="2">
    <source>
        <dbReference type="EMBL" id="GGF29715.1"/>
    </source>
</evidence>
<accession>A0A917B8G2</accession>
<proteinExistence type="predicted"/>